<dbReference type="EMBL" id="CASHSV030000001">
    <property type="protein sequence ID" value="CAJ2633108.1"/>
    <property type="molecule type" value="Genomic_DNA"/>
</dbReference>
<reference evidence="1" key="1">
    <citation type="submission" date="2023-10" db="EMBL/GenBank/DDBJ databases">
        <authorList>
            <person name="Rodriguez Cubillos JULIANA M."/>
            <person name="De Vega J."/>
        </authorList>
    </citation>
    <scope>NUCLEOTIDE SEQUENCE</scope>
</reference>
<organism evidence="1 2">
    <name type="scientific">Trifolium pratense</name>
    <name type="common">Red clover</name>
    <dbReference type="NCBI Taxonomy" id="57577"/>
    <lineage>
        <taxon>Eukaryota</taxon>
        <taxon>Viridiplantae</taxon>
        <taxon>Streptophyta</taxon>
        <taxon>Embryophyta</taxon>
        <taxon>Tracheophyta</taxon>
        <taxon>Spermatophyta</taxon>
        <taxon>Magnoliopsida</taxon>
        <taxon>eudicotyledons</taxon>
        <taxon>Gunneridae</taxon>
        <taxon>Pentapetalae</taxon>
        <taxon>rosids</taxon>
        <taxon>fabids</taxon>
        <taxon>Fabales</taxon>
        <taxon>Fabaceae</taxon>
        <taxon>Papilionoideae</taxon>
        <taxon>50 kb inversion clade</taxon>
        <taxon>NPAAA clade</taxon>
        <taxon>Hologalegina</taxon>
        <taxon>IRL clade</taxon>
        <taxon>Trifolieae</taxon>
        <taxon>Trifolium</taxon>
    </lineage>
</organism>
<evidence type="ECO:0000313" key="1">
    <source>
        <dbReference type="EMBL" id="CAJ2633108.1"/>
    </source>
</evidence>
<comment type="caution">
    <text evidence="1">The sequence shown here is derived from an EMBL/GenBank/DDBJ whole genome shotgun (WGS) entry which is preliminary data.</text>
</comment>
<sequence>MFEKTVAPKLIYLFEKEINRRKKKEIQNYGMAAASTGWWGDLEAVDGTSREMELADLVFTFSFLSATSSPPTLSTTTAIELLLQHSSNTAAVGEFLQSNEHQSNGGQQYRQQNST</sequence>
<evidence type="ECO:0000313" key="2">
    <source>
        <dbReference type="Proteomes" id="UP001177021"/>
    </source>
</evidence>
<dbReference type="Proteomes" id="UP001177021">
    <property type="component" value="Unassembled WGS sequence"/>
</dbReference>
<proteinExistence type="predicted"/>
<accession>A0ACB0IL18</accession>
<gene>
    <name evidence="1" type="ORF">MILVUS5_LOCUS4262</name>
</gene>
<name>A0ACB0IL18_TRIPR</name>
<protein>
    <submittedName>
        <fullName evidence="1">Uncharacterized protein</fullName>
    </submittedName>
</protein>
<keyword evidence="2" id="KW-1185">Reference proteome</keyword>